<keyword evidence="5 12" id="KW-0597">Phosphoprotein</keyword>
<dbReference type="SMART" id="SM00387">
    <property type="entry name" value="HATPase_c"/>
    <property type="match status" value="1"/>
</dbReference>
<accession>A0ABT8E7U7</accession>
<name>A0ABT8E7U7_9BACL</name>
<evidence type="ECO:0000259" key="15">
    <source>
        <dbReference type="PROSITE" id="PS50109"/>
    </source>
</evidence>
<keyword evidence="14" id="KW-1133">Transmembrane helix</keyword>
<dbReference type="SMART" id="SM00448">
    <property type="entry name" value="REC"/>
    <property type="match status" value="1"/>
</dbReference>
<dbReference type="SUPFAM" id="SSF55781">
    <property type="entry name" value="GAF domain-like"/>
    <property type="match status" value="1"/>
</dbReference>
<dbReference type="InterPro" id="IPR005467">
    <property type="entry name" value="His_kinase_dom"/>
</dbReference>
<dbReference type="SUPFAM" id="SSF55874">
    <property type="entry name" value="ATPase domain of HSP90 chaperone/DNA topoisomerase II/histidine kinase"/>
    <property type="match status" value="1"/>
</dbReference>
<dbReference type="Gene3D" id="3.30.450.40">
    <property type="match status" value="1"/>
</dbReference>
<dbReference type="PANTHER" id="PTHR45339">
    <property type="entry name" value="HYBRID SIGNAL TRANSDUCTION HISTIDINE KINASE J"/>
    <property type="match status" value="1"/>
</dbReference>
<evidence type="ECO:0000256" key="6">
    <source>
        <dbReference type="ARBA" id="ARBA00022679"/>
    </source>
</evidence>
<evidence type="ECO:0000256" key="8">
    <source>
        <dbReference type="ARBA" id="ARBA00022777"/>
    </source>
</evidence>
<dbReference type="Gene3D" id="3.30.565.10">
    <property type="entry name" value="Histidine kinase-like ATPase, C-terminal domain"/>
    <property type="match status" value="1"/>
</dbReference>
<dbReference type="Gene3D" id="1.10.287.130">
    <property type="match status" value="1"/>
</dbReference>
<feature type="domain" description="Histidine kinase" evidence="15">
    <location>
        <begin position="510"/>
        <end position="738"/>
    </location>
</feature>
<comment type="caution">
    <text evidence="18">The sequence shown here is derived from an EMBL/GenBank/DDBJ whole genome shotgun (WGS) entry which is preliminary data.</text>
</comment>
<dbReference type="Pfam" id="PF05227">
    <property type="entry name" value="CHASE3"/>
    <property type="match status" value="1"/>
</dbReference>
<dbReference type="PRINTS" id="PR00344">
    <property type="entry name" value="BCTRLSENSOR"/>
</dbReference>
<sequence length="914" mass="103019">MIGRNRFGIRAKIFAGYLVIILCLVVSILSVNNQIASMQKERNFIINHDIEVHSLTNEIEKQVLDMENGQRGFILTGDESYLKPYDRAADNWESHYNRLSELISDKPTQQKRLADIKTSIQNWIQYTGEPSIQLKRENKDKEVVSFLKEDAGSKSVEQIRSQFDTFRTTEKGLTKERADKLDEQNKFLKTGLYSLLVIVVAVSAFIAFFVSGSILNTIKAVVRSLTAMSSDGDLSQRIHVKTRDEIWELAEATNELLNKIERREWLQSSTNQVVERYQGTSTIKVLGEKFVTGVAHLTGASMGALYVREGNGEKSVFSKKGSFSEPMGEAGRETFKPGEGLVGQCVFEKRILVVEKLPENYQVIGTGLGEVRPRSLLIAPVSNEQEVIAVLELASLEAFTEQHIELIENVTKTFGLTIDSVLGRMEIVRLLKESQAMTEELQAQSEELQTQSEELQMQSEELRMINEQLEQRTLEAEDRSAELQNAKIQLEEKAKQLTLSSRYKSEFLANMSHELRTPLNSILILSEMLAENSSKGLSSEDEEFANVIHSSGQDLLNLINDILDLSKVEAGKLEMHFSEMNMSELPSQLERNFGHIADQKKLKFEIIKERDVPDIFYTDEKRFQQIIKNLLSNAFKFTEEGKVVLHIEKESGVPLVDGADHWLKITVKDTGIGIPKNKHDLIFEAFQQGDGATVRKYGGTGLGLSISLEFVKLLGGRLELESEEGEGSTFTLYIPSLPNGIVPVQEMDEAVSEAAAALSPYIKDENQMMEEPGGNNLPVHEQARADISSFQGKTVLIVDDDYRNIFALKTALENEKMNVITASNGNECLELLQKEQNIDMILMDIMMPVMDGYETMRRIRENEENSRIPIIALTAKAMKSDREKCLEAGATDYISKPLKIEQLFSVMRVWITNK</sequence>
<evidence type="ECO:0000256" key="11">
    <source>
        <dbReference type="ARBA" id="ARBA00023136"/>
    </source>
</evidence>
<dbReference type="Pfam" id="PF00512">
    <property type="entry name" value="HisKA"/>
    <property type="match status" value="1"/>
</dbReference>
<evidence type="ECO:0000256" key="4">
    <source>
        <dbReference type="ARBA" id="ARBA00022475"/>
    </source>
</evidence>
<evidence type="ECO:0000256" key="5">
    <source>
        <dbReference type="ARBA" id="ARBA00022553"/>
    </source>
</evidence>
<dbReference type="RefSeq" id="WP_290400072.1">
    <property type="nucleotide sequence ID" value="NZ_JAUHLN010000002.1"/>
</dbReference>
<keyword evidence="7" id="KW-0547">Nucleotide-binding</keyword>
<dbReference type="InterPro" id="IPR003660">
    <property type="entry name" value="HAMP_dom"/>
</dbReference>
<dbReference type="InterPro" id="IPR011006">
    <property type="entry name" value="CheY-like_superfamily"/>
</dbReference>
<dbReference type="PROSITE" id="PS50109">
    <property type="entry name" value="HIS_KIN"/>
    <property type="match status" value="1"/>
</dbReference>
<feature type="domain" description="HAMP" evidence="17">
    <location>
        <begin position="212"/>
        <end position="265"/>
    </location>
</feature>
<dbReference type="Pfam" id="PF02518">
    <property type="entry name" value="HATPase_c"/>
    <property type="match status" value="1"/>
</dbReference>
<dbReference type="CDD" id="cd19410">
    <property type="entry name" value="HK9-like_sensor"/>
    <property type="match status" value="1"/>
</dbReference>
<evidence type="ECO:0000256" key="9">
    <source>
        <dbReference type="ARBA" id="ARBA00022840"/>
    </source>
</evidence>
<dbReference type="Proteomes" id="UP001168694">
    <property type="component" value="Unassembled WGS sequence"/>
</dbReference>
<protein>
    <recommendedName>
        <fullName evidence="3">histidine kinase</fullName>
        <ecNumber evidence="3">2.7.13.3</ecNumber>
    </recommendedName>
</protein>
<dbReference type="EC" id="2.7.13.3" evidence="3"/>
<dbReference type="PANTHER" id="PTHR45339:SF1">
    <property type="entry name" value="HYBRID SIGNAL TRANSDUCTION HISTIDINE KINASE J"/>
    <property type="match status" value="1"/>
</dbReference>
<dbReference type="InterPro" id="IPR003594">
    <property type="entry name" value="HATPase_dom"/>
</dbReference>
<dbReference type="InterPro" id="IPR036097">
    <property type="entry name" value="HisK_dim/P_sf"/>
</dbReference>
<dbReference type="SMART" id="SM00388">
    <property type="entry name" value="HisKA"/>
    <property type="match status" value="1"/>
</dbReference>
<organism evidence="18 19">
    <name type="scientific">Fictibacillus terranigra</name>
    <dbReference type="NCBI Taxonomy" id="3058424"/>
    <lineage>
        <taxon>Bacteria</taxon>
        <taxon>Bacillati</taxon>
        <taxon>Bacillota</taxon>
        <taxon>Bacilli</taxon>
        <taxon>Bacillales</taxon>
        <taxon>Fictibacillaceae</taxon>
        <taxon>Fictibacillus</taxon>
    </lineage>
</organism>
<evidence type="ECO:0000256" key="3">
    <source>
        <dbReference type="ARBA" id="ARBA00012438"/>
    </source>
</evidence>
<dbReference type="CDD" id="cd06225">
    <property type="entry name" value="HAMP"/>
    <property type="match status" value="1"/>
</dbReference>
<evidence type="ECO:0000256" key="10">
    <source>
        <dbReference type="ARBA" id="ARBA00023012"/>
    </source>
</evidence>
<dbReference type="InterPro" id="IPR004358">
    <property type="entry name" value="Sig_transdc_His_kin-like_C"/>
</dbReference>
<evidence type="ECO:0000256" key="12">
    <source>
        <dbReference type="PROSITE-ProRule" id="PRU00169"/>
    </source>
</evidence>
<dbReference type="Pfam" id="PF13185">
    <property type="entry name" value="GAF_2"/>
    <property type="match status" value="1"/>
</dbReference>
<dbReference type="InterPro" id="IPR001789">
    <property type="entry name" value="Sig_transdc_resp-reg_receiver"/>
</dbReference>
<dbReference type="Gene3D" id="6.10.340.10">
    <property type="match status" value="1"/>
</dbReference>
<keyword evidence="6" id="KW-0808">Transferase</keyword>
<dbReference type="Pfam" id="PF00072">
    <property type="entry name" value="Response_reg"/>
    <property type="match status" value="1"/>
</dbReference>
<evidence type="ECO:0000259" key="16">
    <source>
        <dbReference type="PROSITE" id="PS50110"/>
    </source>
</evidence>
<evidence type="ECO:0000313" key="18">
    <source>
        <dbReference type="EMBL" id="MDN4073988.1"/>
    </source>
</evidence>
<comment type="catalytic activity">
    <reaction evidence="1">
        <text>ATP + protein L-histidine = ADP + protein N-phospho-L-histidine.</text>
        <dbReference type="EC" id="2.7.13.3"/>
    </reaction>
</comment>
<dbReference type="PROSITE" id="PS50885">
    <property type="entry name" value="HAMP"/>
    <property type="match status" value="1"/>
</dbReference>
<dbReference type="InterPro" id="IPR007891">
    <property type="entry name" value="CHASE3"/>
</dbReference>
<gene>
    <name evidence="18" type="ORF">QYF49_13340</name>
</gene>
<evidence type="ECO:0000256" key="14">
    <source>
        <dbReference type="SAM" id="Phobius"/>
    </source>
</evidence>
<dbReference type="InterPro" id="IPR036890">
    <property type="entry name" value="HATPase_C_sf"/>
</dbReference>
<keyword evidence="13" id="KW-0175">Coiled coil</keyword>
<dbReference type="InterPro" id="IPR003661">
    <property type="entry name" value="HisK_dim/P_dom"/>
</dbReference>
<dbReference type="SMART" id="SM00304">
    <property type="entry name" value="HAMP"/>
    <property type="match status" value="1"/>
</dbReference>
<keyword evidence="11 14" id="KW-0472">Membrane</keyword>
<evidence type="ECO:0000259" key="17">
    <source>
        <dbReference type="PROSITE" id="PS50885"/>
    </source>
</evidence>
<reference evidence="18" key="1">
    <citation type="submission" date="2023-06" db="EMBL/GenBank/DDBJ databases">
        <title>Draft Genome Sequences of Representative Paenibacillus Polymyxa, Bacillus cereus, Fictibacillus sp., and Brevibacillus agri Strains Isolated from Amazonian Dark Earth.</title>
        <authorList>
            <person name="Pellegrinetti T.A."/>
            <person name="Cunha I.C.M."/>
            <person name="Chaves M.G."/>
            <person name="Freitas A.S."/>
            <person name="Silva A.V.R."/>
            <person name="Tsai S.M."/>
            <person name="Mendes L.W."/>
        </authorList>
    </citation>
    <scope>NUCLEOTIDE SEQUENCE</scope>
    <source>
        <strain evidence="18">CENA-BCM004</strain>
    </source>
</reference>
<feature type="domain" description="Response regulatory" evidence="16">
    <location>
        <begin position="794"/>
        <end position="911"/>
    </location>
</feature>
<dbReference type="Gene3D" id="3.40.50.2300">
    <property type="match status" value="1"/>
</dbReference>
<feature type="transmembrane region" description="Helical" evidence="14">
    <location>
        <begin position="13"/>
        <end position="32"/>
    </location>
</feature>
<keyword evidence="9" id="KW-0067">ATP-binding</keyword>
<feature type="transmembrane region" description="Helical" evidence="14">
    <location>
        <begin position="192"/>
        <end position="215"/>
    </location>
</feature>
<dbReference type="EMBL" id="JAUHLN010000002">
    <property type="protein sequence ID" value="MDN4073988.1"/>
    <property type="molecule type" value="Genomic_DNA"/>
</dbReference>
<evidence type="ECO:0000256" key="7">
    <source>
        <dbReference type="ARBA" id="ARBA00022741"/>
    </source>
</evidence>
<dbReference type="InterPro" id="IPR029016">
    <property type="entry name" value="GAF-like_dom_sf"/>
</dbReference>
<dbReference type="SUPFAM" id="SSF52172">
    <property type="entry name" value="CheY-like"/>
    <property type="match status" value="1"/>
</dbReference>
<comment type="subcellular location">
    <subcellularLocation>
        <location evidence="2">Cell membrane</location>
        <topology evidence="2">Multi-pass membrane protein</topology>
    </subcellularLocation>
</comment>
<dbReference type="SUPFAM" id="SSF47384">
    <property type="entry name" value="Homodimeric domain of signal transducing histidine kinase"/>
    <property type="match status" value="1"/>
</dbReference>
<evidence type="ECO:0000313" key="19">
    <source>
        <dbReference type="Proteomes" id="UP001168694"/>
    </source>
</evidence>
<proteinExistence type="predicted"/>
<dbReference type="PROSITE" id="PS50110">
    <property type="entry name" value="RESPONSE_REGULATORY"/>
    <property type="match status" value="1"/>
</dbReference>
<dbReference type="CDD" id="cd00082">
    <property type="entry name" value="HisKA"/>
    <property type="match status" value="1"/>
</dbReference>
<evidence type="ECO:0000256" key="2">
    <source>
        <dbReference type="ARBA" id="ARBA00004651"/>
    </source>
</evidence>
<dbReference type="CDD" id="cd16922">
    <property type="entry name" value="HATPase_EvgS-ArcB-TorS-like"/>
    <property type="match status" value="1"/>
</dbReference>
<keyword evidence="4" id="KW-1003">Cell membrane</keyword>
<evidence type="ECO:0000256" key="1">
    <source>
        <dbReference type="ARBA" id="ARBA00000085"/>
    </source>
</evidence>
<keyword evidence="14" id="KW-0812">Transmembrane</keyword>
<dbReference type="InterPro" id="IPR003018">
    <property type="entry name" value="GAF"/>
</dbReference>
<dbReference type="Pfam" id="PF00672">
    <property type="entry name" value="HAMP"/>
    <property type="match status" value="1"/>
</dbReference>
<dbReference type="CDD" id="cd17546">
    <property type="entry name" value="REC_hyHK_CKI1_RcsC-like"/>
    <property type="match status" value="1"/>
</dbReference>
<keyword evidence="19" id="KW-1185">Reference proteome</keyword>
<evidence type="ECO:0000256" key="13">
    <source>
        <dbReference type="SAM" id="Coils"/>
    </source>
</evidence>
<keyword evidence="10" id="KW-0902">Two-component regulatory system</keyword>
<feature type="coiled-coil region" evidence="13">
    <location>
        <begin position="427"/>
        <end position="500"/>
    </location>
</feature>
<feature type="modified residue" description="4-aspartylphosphate" evidence="12">
    <location>
        <position position="844"/>
    </location>
</feature>
<keyword evidence="8" id="KW-0418">Kinase</keyword>